<dbReference type="GO" id="GO:0008270">
    <property type="term" value="F:zinc ion binding"/>
    <property type="evidence" value="ECO:0007669"/>
    <property type="project" value="UniProtKB-KW"/>
</dbReference>
<evidence type="ECO:0000256" key="5">
    <source>
        <dbReference type="SAM" id="MobiDB-lite"/>
    </source>
</evidence>
<feature type="region of interest" description="Disordered" evidence="5">
    <location>
        <begin position="182"/>
        <end position="209"/>
    </location>
</feature>
<dbReference type="Gene3D" id="2.30.30.380">
    <property type="entry name" value="Zn-finger domain of Sec23/24"/>
    <property type="match status" value="1"/>
</dbReference>
<feature type="domain" description="WLM" evidence="7">
    <location>
        <begin position="27"/>
        <end position="229"/>
    </location>
</feature>
<dbReference type="PROSITE" id="PS01358">
    <property type="entry name" value="ZF_RANBP2_1"/>
    <property type="match status" value="1"/>
</dbReference>
<dbReference type="EMBL" id="JAVRRT010000005">
    <property type="protein sequence ID" value="KAK5171941.1"/>
    <property type="molecule type" value="Genomic_DNA"/>
</dbReference>
<keyword evidence="9" id="KW-1185">Reference proteome</keyword>
<dbReference type="GeneID" id="89924924"/>
<dbReference type="GO" id="GO:0008237">
    <property type="term" value="F:metallopeptidase activity"/>
    <property type="evidence" value="ECO:0007669"/>
    <property type="project" value="TreeGrafter"/>
</dbReference>
<evidence type="ECO:0000313" key="8">
    <source>
        <dbReference type="EMBL" id="KAK5171941.1"/>
    </source>
</evidence>
<dbReference type="GO" id="GO:0006281">
    <property type="term" value="P:DNA repair"/>
    <property type="evidence" value="ECO:0007669"/>
    <property type="project" value="TreeGrafter"/>
</dbReference>
<protein>
    <recommendedName>
        <fullName evidence="10">WLM domain-containing protein</fullName>
    </recommendedName>
</protein>
<dbReference type="GO" id="GO:0005634">
    <property type="term" value="C:nucleus"/>
    <property type="evidence" value="ECO:0007669"/>
    <property type="project" value="TreeGrafter"/>
</dbReference>
<feature type="region of interest" description="Disordered" evidence="5">
    <location>
        <begin position="285"/>
        <end position="458"/>
    </location>
</feature>
<dbReference type="InterPro" id="IPR053000">
    <property type="entry name" value="WSS1-like_metalloprotease"/>
</dbReference>
<evidence type="ECO:0000256" key="4">
    <source>
        <dbReference type="PROSITE-ProRule" id="PRU00322"/>
    </source>
</evidence>
<evidence type="ECO:0008006" key="10">
    <source>
        <dbReference type="Google" id="ProtNLM"/>
    </source>
</evidence>
<feature type="region of interest" description="Disordered" evidence="5">
    <location>
        <begin position="229"/>
        <end position="261"/>
    </location>
</feature>
<gene>
    <name evidence="8" type="ORF">LTR77_003578</name>
</gene>
<proteinExistence type="predicted"/>
<evidence type="ECO:0000313" key="9">
    <source>
        <dbReference type="Proteomes" id="UP001337655"/>
    </source>
</evidence>
<dbReference type="RefSeq" id="XP_064660785.1">
    <property type="nucleotide sequence ID" value="XM_064800834.1"/>
</dbReference>
<feature type="domain" description="RanBP2-type" evidence="6">
    <location>
        <begin position="462"/>
        <end position="491"/>
    </location>
</feature>
<evidence type="ECO:0000259" key="7">
    <source>
        <dbReference type="PROSITE" id="PS51397"/>
    </source>
</evidence>
<dbReference type="Pfam" id="PF08325">
    <property type="entry name" value="WLM"/>
    <property type="match status" value="1"/>
</dbReference>
<dbReference type="PROSITE" id="PS50199">
    <property type="entry name" value="ZF_RANBP2_2"/>
    <property type="match status" value="1"/>
</dbReference>
<feature type="compositionally biased region" description="Low complexity" evidence="5">
    <location>
        <begin position="419"/>
        <end position="435"/>
    </location>
</feature>
<dbReference type="InterPro" id="IPR001876">
    <property type="entry name" value="Znf_RanBP2"/>
</dbReference>
<feature type="region of interest" description="Disordered" evidence="5">
    <location>
        <begin position="491"/>
        <end position="528"/>
    </location>
</feature>
<feature type="compositionally biased region" description="Basic and acidic residues" evidence="5">
    <location>
        <begin position="182"/>
        <end position="191"/>
    </location>
</feature>
<evidence type="ECO:0000256" key="1">
    <source>
        <dbReference type="ARBA" id="ARBA00022723"/>
    </source>
</evidence>
<sequence length="528" mass="58183">MAVPRYNDKNRPAAKGGPQGVQRSYASSLKEQEPLFNSYEHLQGLPRGDAALTMLRKVASLVKPIMRKRGWKVQILAEFLPPEANLLGLNVNRGFKICIRLRYHNNPDLFLPLEQVVDTMLHELSHNAYGPHDTNFHRLWDELRDEWETLTRKGYTGEGFLSDGKRLGDSRHVPPPHEMRRLARASAEKRQTKNSLSKGSGQKLGGTPLHLQGRDVRQIIADQVTRRNTINKGCGSGREDAVKISDQSANNSFKTKAEEDDANNRAIMGALYDLIQEEEDQKLQGTFAEPPSDGGLAWHPENGLYDPKTEQPPASRGKQQEQEPPSEEEQLKWALQQSAQSPSFTHTTMKWPPPNPFGPDRSNTIPGSRSDAKPSPVSTSNPTGSQFSPVSPMSPEAERQHPQKRKAVDQSSLSDVVMTGPTRSRTTPTTATGSSHPPPSESDLSPIVDVDISDPFDPTAVPPDQWTCDICTCINPLQYLACDACGTERPERIGIGNRGPRPKPRPTYSAPQVPGIKGGIAVGGEAKH</sequence>
<name>A0AAV9PGX3_9PEZI</name>
<evidence type="ECO:0000256" key="3">
    <source>
        <dbReference type="ARBA" id="ARBA00022833"/>
    </source>
</evidence>
<evidence type="ECO:0000259" key="6">
    <source>
        <dbReference type="PROSITE" id="PS50199"/>
    </source>
</evidence>
<keyword evidence="3" id="KW-0862">Zinc</keyword>
<organism evidence="8 9">
    <name type="scientific">Saxophila tyrrhenica</name>
    <dbReference type="NCBI Taxonomy" id="1690608"/>
    <lineage>
        <taxon>Eukaryota</taxon>
        <taxon>Fungi</taxon>
        <taxon>Dikarya</taxon>
        <taxon>Ascomycota</taxon>
        <taxon>Pezizomycotina</taxon>
        <taxon>Dothideomycetes</taxon>
        <taxon>Dothideomycetidae</taxon>
        <taxon>Mycosphaerellales</taxon>
        <taxon>Extremaceae</taxon>
        <taxon>Saxophila</taxon>
    </lineage>
</organism>
<reference evidence="8 9" key="1">
    <citation type="submission" date="2023-08" db="EMBL/GenBank/DDBJ databases">
        <title>Black Yeasts Isolated from many extreme environments.</title>
        <authorList>
            <person name="Coleine C."/>
            <person name="Stajich J.E."/>
            <person name="Selbmann L."/>
        </authorList>
    </citation>
    <scope>NUCLEOTIDE SEQUENCE [LARGE SCALE GENOMIC DNA]</scope>
    <source>
        <strain evidence="8 9">CCFEE 5935</strain>
    </source>
</reference>
<feature type="compositionally biased region" description="Polar residues" evidence="5">
    <location>
        <begin position="376"/>
        <end position="391"/>
    </location>
</feature>
<feature type="compositionally biased region" description="Polar residues" evidence="5">
    <location>
        <begin position="335"/>
        <end position="348"/>
    </location>
</feature>
<dbReference type="Proteomes" id="UP001337655">
    <property type="component" value="Unassembled WGS sequence"/>
</dbReference>
<dbReference type="PROSITE" id="PS51397">
    <property type="entry name" value="WLM"/>
    <property type="match status" value="1"/>
</dbReference>
<dbReference type="Pfam" id="PF00641">
    <property type="entry name" value="Zn_ribbon_RanBP"/>
    <property type="match status" value="1"/>
</dbReference>
<comment type="caution">
    <text evidence="8">The sequence shown here is derived from an EMBL/GenBank/DDBJ whole genome shotgun (WGS) entry which is preliminary data.</text>
</comment>
<feature type="region of interest" description="Disordered" evidence="5">
    <location>
        <begin position="1"/>
        <end position="23"/>
    </location>
</feature>
<keyword evidence="1" id="KW-0479">Metal-binding</keyword>
<accession>A0AAV9PGX3</accession>
<feature type="compositionally biased region" description="Basic and acidic residues" evidence="5">
    <location>
        <begin position="1"/>
        <end position="11"/>
    </location>
</feature>
<dbReference type="PANTHER" id="PTHR46622">
    <property type="entry name" value="DNA-DEPENDENT METALLOPROTEASE WSS1"/>
    <property type="match status" value="1"/>
</dbReference>
<feature type="compositionally biased region" description="Polar residues" evidence="5">
    <location>
        <begin position="245"/>
        <end position="254"/>
    </location>
</feature>
<dbReference type="AlphaFoldDB" id="A0AAV9PGX3"/>
<keyword evidence="2 4" id="KW-0863">Zinc-finger</keyword>
<dbReference type="InterPro" id="IPR013536">
    <property type="entry name" value="WLM_dom"/>
</dbReference>
<dbReference type="PANTHER" id="PTHR46622:SF1">
    <property type="entry name" value="DNA-DEPENDENT METALLOPROTEASE WSS1"/>
    <property type="match status" value="1"/>
</dbReference>
<evidence type="ECO:0000256" key="2">
    <source>
        <dbReference type="ARBA" id="ARBA00022771"/>
    </source>
</evidence>